<evidence type="ECO:0000313" key="11">
    <source>
        <dbReference type="Proteomes" id="UP001149165"/>
    </source>
</evidence>
<evidence type="ECO:0000256" key="1">
    <source>
        <dbReference type="ARBA" id="ARBA00004141"/>
    </source>
</evidence>
<feature type="transmembrane region" description="Helical" evidence="8">
    <location>
        <begin position="318"/>
        <end position="338"/>
    </location>
</feature>
<feature type="transmembrane region" description="Helical" evidence="8">
    <location>
        <begin position="279"/>
        <end position="298"/>
    </location>
</feature>
<keyword evidence="3 7" id="KW-0813">Transport</keyword>
<dbReference type="PROSITE" id="PS50850">
    <property type="entry name" value="MFS"/>
    <property type="match status" value="1"/>
</dbReference>
<evidence type="ECO:0000256" key="6">
    <source>
        <dbReference type="ARBA" id="ARBA00023136"/>
    </source>
</evidence>
<dbReference type="GO" id="GO:0016020">
    <property type="term" value="C:membrane"/>
    <property type="evidence" value="ECO:0007669"/>
    <property type="project" value="UniProtKB-SubCell"/>
</dbReference>
<feature type="transmembrane region" description="Helical" evidence="8">
    <location>
        <begin position="158"/>
        <end position="175"/>
    </location>
</feature>
<dbReference type="InterPro" id="IPR003663">
    <property type="entry name" value="Sugar/inositol_transpt"/>
</dbReference>
<keyword evidence="11" id="KW-1185">Reference proteome</keyword>
<protein>
    <submittedName>
        <fullName evidence="10">Sugar transporter</fullName>
    </submittedName>
</protein>
<feature type="transmembrane region" description="Helical" evidence="8">
    <location>
        <begin position="100"/>
        <end position="120"/>
    </location>
</feature>
<dbReference type="PANTHER" id="PTHR48022">
    <property type="entry name" value="PLASTIDIC GLUCOSE TRANSPORTER 4"/>
    <property type="match status" value="1"/>
</dbReference>
<dbReference type="InterPro" id="IPR036259">
    <property type="entry name" value="MFS_trans_sf"/>
</dbReference>
<evidence type="ECO:0000256" key="7">
    <source>
        <dbReference type="RuleBase" id="RU003346"/>
    </source>
</evidence>
<name>A0A9W9FCC7_9EURO</name>
<dbReference type="NCBIfam" id="TIGR00879">
    <property type="entry name" value="SP"/>
    <property type="match status" value="1"/>
</dbReference>
<comment type="subcellular location">
    <subcellularLocation>
        <location evidence="1">Membrane</location>
        <topology evidence="1">Multi-pass membrane protein</topology>
    </subcellularLocation>
</comment>
<accession>A0A9W9FCC7</accession>
<feature type="transmembrane region" description="Helical" evidence="8">
    <location>
        <begin position="126"/>
        <end position="146"/>
    </location>
</feature>
<dbReference type="Pfam" id="PF00083">
    <property type="entry name" value="Sugar_tr"/>
    <property type="match status" value="1"/>
</dbReference>
<feature type="transmembrane region" description="Helical" evidence="8">
    <location>
        <begin position="12"/>
        <end position="31"/>
    </location>
</feature>
<comment type="caution">
    <text evidence="10">The sequence shown here is derived from an EMBL/GenBank/DDBJ whole genome shotgun (WGS) entry which is preliminary data.</text>
</comment>
<feature type="transmembrane region" description="Helical" evidence="8">
    <location>
        <begin position="442"/>
        <end position="461"/>
    </location>
</feature>
<dbReference type="Gene3D" id="1.20.1250.20">
    <property type="entry name" value="MFS general substrate transporter like domains"/>
    <property type="match status" value="1"/>
</dbReference>
<evidence type="ECO:0000256" key="8">
    <source>
        <dbReference type="SAM" id="Phobius"/>
    </source>
</evidence>
<proteinExistence type="inferred from homology"/>
<keyword evidence="5 8" id="KW-1133">Transmembrane helix</keyword>
<dbReference type="InterPro" id="IPR005829">
    <property type="entry name" value="Sugar_transporter_CS"/>
</dbReference>
<dbReference type="EMBL" id="JAPQKH010000005">
    <property type="protein sequence ID" value="KAJ5097511.1"/>
    <property type="molecule type" value="Genomic_DNA"/>
</dbReference>
<evidence type="ECO:0000256" key="2">
    <source>
        <dbReference type="ARBA" id="ARBA00010992"/>
    </source>
</evidence>
<dbReference type="PROSITE" id="PS00216">
    <property type="entry name" value="SUGAR_TRANSPORT_1"/>
    <property type="match status" value="1"/>
</dbReference>
<dbReference type="InterPro" id="IPR005828">
    <property type="entry name" value="MFS_sugar_transport-like"/>
</dbReference>
<organism evidence="10 11">
    <name type="scientific">Penicillium angulare</name>
    <dbReference type="NCBI Taxonomy" id="116970"/>
    <lineage>
        <taxon>Eukaryota</taxon>
        <taxon>Fungi</taxon>
        <taxon>Dikarya</taxon>
        <taxon>Ascomycota</taxon>
        <taxon>Pezizomycotina</taxon>
        <taxon>Eurotiomycetes</taxon>
        <taxon>Eurotiomycetidae</taxon>
        <taxon>Eurotiales</taxon>
        <taxon>Aspergillaceae</taxon>
        <taxon>Penicillium</taxon>
    </lineage>
</organism>
<dbReference type="Proteomes" id="UP001149165">
    <property type="component" value="Unassembled WGS sequence"/>
</dbReference>
<sequence>MTSTKKSWEYQKIYLAQFLFIIAPSFILYGYNQAVVSTLLDTPDMVHYLPQIDTIHTHGATKNDHSTLKGLVNACFQLGALVGSLSCARFGDMLGRRKAIFVASIFTTIGQILQCTTFSLPQFVVGRLILGMGVGQLSVTVPVWQAESSAAANRGRRVITAGIAMCVGFLMSSWIDLGCSKFSYEPLQWRIPLAIPTLFAIVISLSIFYLPESPRWLIQKNRLDEARETLAKLNGLPIDDNYIQREITFVQTAFNTSEPASIKDIFSYKNKESRLQYRLLLCLTLQTLQQLVGGNLVSFYTTTIFQTNLHLQGDLPSILAGSSLTWKFFCSFISFFAVDRLGRRPIFVISGGGMCVCMIIMAGTTSLSSNHAASIVSGVFVFIFNFFYPIGFLGGNFVYCSEIAPVRLRIAMTSISTANHWLWSFIITMVSPVALSDIGWKYYIVFACVNACVPLIILLFFPETMGRNLEAIDRVFVEAPTIWSIVPMVRGLPQENMSGSPLPIDDKQEMTVAHEEEFV</sequence>
<dbReference type="PRINTS" id="PR00171">
    <property type="entry name" value="SUGRTRNSPORT"/>
</dbReference>
<evidence type="ECO:0000313" key="10">
    <source>
        <dbReference type="EMBL" id="KAJ5097511.1"/>
    </source>
</evidence>
<feature type="transmembrane region" description="Helical" evidence="8">
    <location>
        <begin position="345"/>
        <end position="363"/>
    </location>
</feature>
<dbReference type="InterPro" id="IPR050360">
    <property type="entry name" value="MFS_Sugar_Transporters"/>
</dbReference>
<feature type="transmembrane region" description="Helical" evidence="8">
    <location>
        <begin position="420"/>
        <end position="436"/>
    </location>
</feature>
<evidence type="ECO:0000256" key="4">
    <source>
        <dbReference type="ARBA" id="ARBA00022692"/>
    </source>
</evidence>
<keyword evidence="6 8" id="KW-0472">Membrane</keyword>
<dbReference type="OrthoDB" id="6612291at2759"/>
<dbReference type="AlphaFoldDB" id="A0A9W9FCC7"/>
<dbReference type="SUPFAM" id="SSF103473">
    <property type="entry name" value="MFS general substrate transporter"/>
    <property type="match status" value="1"/>
</dbReference>
<dbReference type="PANTHER" id="PTHR48022:SF45">
    <property type="entry name" value="MAJOR FACILITATOR SUPERFAMILY (MFS) PROFILE DOMAIN-CONTAINING PROTEIN-RELATED"/>
    <property type="match status" value="1"/>
</dbReference>
<gene>
    <name evidence="10" type="ORF">N7456_008232</name>
</gene>
<feature type="transmembrane region" description="Helical" evidence="8">
    <location>
        <begin position="187"/>
        <end position="210"/>
    </location>
</feature>
<feature type="transmembrane region" description="Helical" evidence="8">
    <location>
        <begin position="375"/>
        <end position="399"/>
    </location>
</feature>
<evidence type="ECO:0000256" key="5">
    <source>
        <dbReference type="ARBA" id="ARBA00022989"/>
    </source>
</evidence>
<evidence type="ECO:0000259" key="9">
    <source>
        <dbReference type="PROSITE" id="PS50850"/>
    </source>
</evidence>
<feature type="domain" description="Major facilitator superfamily (MFS) profile" evidence="9">
    <location>
        <begin position="18"/>
        <end position="465"/>
    </location>
</feature>
<dbReference type="FunFam" id="1.20.1250.20:FF:000090">
    <property type="entry name" value="MFS sugar transporter, putative"/>
    <property type="match status" value="1"/>
</dbReference>
<dbReference type="InterPro" id="IPR020846">
    <property type="entry name" value="MFS_dom"/>
</dbReference>
<evidence type="ECO:0000256" key="3">
    <source>
        <dbReference type="ARBA" id="ARBA00022448"/>
    </source>
</evidence>
<feature type="transmembrane region" description="Helical" evidence="8">
    <location>
        <begin position="70"/>
        <end position="88"/>
    </location>
</feature>
<keyword evidence="10" id="KW-0762">Sugar transport</keyword>
<reference evidence="10" key="2">
    <citation type="journal article" date="2023" name="IMA Fungus">
        <title>Comparative genomic study of the Penicillium genus elucidates a diverse pangenome and 15 lateral gene transfer events.</title>
        <authorList>
            <person name="Petersen C."/>
            <person name="Sorensen T."/>
            <person name="Nielsen M.R."/>
            <person name="Sondergaard T.E."/>
            <person name="Sorensen J.L."/>
            <person name="Fitzpatrick D.A."/>
            <person name="Frisvad J.C."/>
            <person name="Nielsen K.L."/>
        </authorList>
    </citation>
    <scope>NUCLEOTIDE SEQUENCE</scope>
    <source>
        <strain evidence="10">IBT 30069</strain>
    </source>
</reference>
<dbReference type="GO" id="GO:0005351">
    <property type="term" value="F:carbohydrate:proton symporter activity"/>
    <property type="evidence" value="ECO:0007669"/>
    <property type="project" value="TreeGrafter"/>
</dbReference>
<reference evidence="10" key="1">
    <citation type="submission" date="2022-11" db="EMBL/GenBank/DDBJ databases">
        <authorList>
            <person name="Petersen C."/>
        </authorList>
    </citation>
    <scope>NUCLEOTIDE SEQUENCE</scope>
    <source>
        <strain evidence="10">IBT 30069</strain>
    </source>
</reference>
<keyword evidence="4 8" id="KW-0812">Transmembrane</keyword>
<comment type="similarity">
    <text evidence="2 7">Belongs to the major facilitator superfamily. Sugar transporter (TC 2.A.1.1) family.</text>
</comment>